<dbReference type="AlphaFoldDB" id="A0A2C6L1G8"/>
<evidence type="ECO:0000313" key="2">
    <source>
        <dbReference type="EMBL" id="PHJ22449.1"/>
    </source>
</evidence>
<evidence type="ECO:0000313" key="3">
    <source>
        <dbReference type="Proteomes" id="UP000221165"/>
    </source>
</evidence>
<dbReference type="GeneID" id="94427116"/>
<sequence>ERPVQADNAPRRADTARNRTGQSNLLCPWHSKLFHFWPWYDNSRLHRERRRQYAHWSDAASPARRGMGLGSALGCADFREGSFVISPTPAGQSKLRVRPATH</sequence>
<dbReference type="VEuPathDB" id="ToxoDB:CSUI_003710"/>
<accession>A0A2C6L1G8</accession>
<feature type="region of interest" description="Disordered" evidence="1">
    <location>
        <begin position="1"/>
        <end position="20"/>
    </location>
</feature>
<name>A0A2C6L1G8_9APIC</name>
<evidence type="ECO:0000256" key="1">
    <source>
        <dbReference type="SAM" id="MobiDB-lite"/>
    </source>
</evidence>
<reference evidence="2 3" key="1">
    <citation type="journal article" date="2017" name="Int. J. Parasitol.">
        <title>The genome of the protozoan parasite Cystoisospora suis and a reverse vaccinology approach to identify vaccine candidates.</title>
        <authorList>
            <person name="Palmieri N."/>
            <person name="Shrestha A."/>
            <person name="Ruttkowski B."/>
            <person name="Beck T."/>
            <person name="Vogl C."/>
            <person name="Tomley F."/>
            <person name="Blake D.P."/>
            <person name="Joachim A."/>
        </authorList>
    </citation>
    <scope>NUCLEOTIDE SEQUENCE [LARGE SCALE GENOMIC DNA]</scope>
    <source>
        <strain evidence="2 3">Wien I</strain>
    </source>
</reference>
<dbReference type="RefSeq" id="XP_067924126.1">
    <property type="nucleotide sequence ID" value="XM_068063905.1"/>
</dbReference>
<organism evidence="2 3">
    <name type="scientific">Cystoisospora suis</name>
    <dbReference type="NCBI Taxonomy" id="483139"/>
    <lineage>
        <taxon>Eukaryota</taxon>
        <taxon>Sar</taxon>
        <taxon>Alveolata</taxon>
        <taxon>Apicomplexa</taxon>
        <taxon>Conoidasida</taxon>
        <taxon>Coccidia</taxon>
        <taxon>Eucoccidiorida</taxon>
        <taxon>Eimeriorina</taxon>
        <taxon>Sarcocystidae</taxon>
        <taxon>Cystoisospora</taxon>
    </lineage>
</organism>
<gene>
    <name evidence="2" type="ORF">CSUI_003710</name>
</gene>
<comment type="caution">
    <text evidence="2">The sequence shown here is derived from an EMBL/GenBank/DDBJ whole genome shotgun (WGS) entry which is preliminary data.</text>
</comment>
<feature type="compositionally biased region" description="Basic and acidic residues" evidence="1">
    <location>
        <begin position="1"/>
        <end position="17"/>
    </location>
</feature>
<proteinExistence type="predicted"/>
<feature type="non-terminal residue" evidence="2">
    <location>
        <position position="1"/>
    </location>
</feature>
<protein>
    <submittedName>
        <fullName evidence="2">Uncharacterized protein</fullName>
    </submittedName>
</protein>
<dbReference type="EMBL" id="MIGC01001670">
    <property type="protein sequence ID" value="PHJ22449.1"/>
    <property type="molecule type" value="Genomic_DNA"/>
</dbReference>
<dbReference type="Proteomes" id="UP000221165">
    <property type="component" value="Unassembled WGS sequence"/>
</dbReference>
<keyword evidence="3" id="KW-1185">Reference proteome</keyword>